<dbReference type="Gene3D" id="2.60.40.10">
    <property type="entry name" value="Immunoglobulins"/>
    <property type="match status" value="1"/>
</dbReference>
<feature type="domain" description="MACPF" evidence="2">
    <location>
        <begin position="110"/>
        <end position="448"/>
    </location>
</feature>
<dbReference type="Proteomes" id="UP000008630">
    <property type="component" value="Chromosome"/>
</dbReference>
<feature type="chain" id="PRO_5003211484" evidence="1">
    <location>
        <begin position="22"/>
        <end position="793"/>
    </location>
</feature>
<evidence type="ECO:0000313" key="3">
    <source>
        <dbReference type="EMBL" id="ADV43021.1"/>
    </source>
</evidence>
<sequence length="793" mass="86837">MLKKYNIILIFMAIMSMFISCKDDSLENTDPIPDKPSVLELKRLNAFYNIEVNGDQTWSVTESPEWAGPMNDVGEAGEKVCLFVETNGKDEDRSGIMTVEYGNGKKQEFTLHQLGKINDQDNGTILSSGDLNLTSGVGYTLDVFDVSSESKYCVKPQSPINFRKLVNALQKYGEADAMADEERYFSRTEHVTGNTSSAVSNQLSINAGIEVGVSAFKLSVEGGYDKKASGDDQFSYALQEIQHTVKSRHLRPGTLRYFAENGINVFQGDFNELVQTLSDNSFSDKESLYQMLLTEYGTHVITQGSLGGELKLSMQLKVTDNTSESDIHAALNLSSKVVNVNGNFEMSNQEKAIASNTTISLKTYGGNNVYTIAPGATFQSFQKTVRDKTKMEEWVSGIRKGDNLALIDVEVIPIYDLMPTAELRNALREYMVGTYQKERYSASDKDYKGPDLYILKGFNLTENTGMECKAYIPEIDVEVIACRTIIKELSESEYSTVIYSGEKGKVGRKRGFFVGSDTRKPCKFQWKNDGTFATEVFEKLDNGVITELYVDATGNITIYPKGVTSLYREVSFSDLTIDVTNWDNPVVTQNCTLTGETTHRIVLKKGLEVSFDNLHVVGGNLVCQGDNNIILTTGSNNIIDAQWEPNYSGISPGREGTLTISGTGALTIRSEYGAGIGAGDVPECGNIVIKNGNINIWSKNGSAIGTSKSGRSCGNIDIIGGTVIAKTTFPDAAAIGTCTQMEDNKCGNVFIGRNIERLTVQKGGLALEHIGKGEVYNSCGTVTIEDPSKIIKQ</sequence>
<evidence type="ECO:0000259" key="2">
    <source>
        <dbReference type="PROSITE" id="PS51412"/>
    </source>
</evidence>
<feature type="signal peptide" evidence="1">
    <location>
        <begin position="1"/>
        <end position="21"/>
    </location>
</feature>
<proteinExistence type="predicted"/>
<dbReference type="eggNOG" id="ENOG502ZMA6">
    <property type="taxonomic scope" value="Bacteria"/>
</dbReference>
<evidence type="ECO:0000313" key="4">
    <source>
        <dbReference type="Proteomes" id="UP000008630"/>
    </source>
</evidence>
<dbReference type="STRING" id="693979.Bache_1010"/>
<dbReference type="AlphaFoldDB" id="E6SR77"/>
<dbReference type="InterPro" id="IPR013783">
    <property type="entry name" value="Ig-like_fold"/>
</dbReference>
<organism evidence="3 4">
    <name type="scientific">Bacteroides helcogenes (strain ATCC 35417 / DSM 20613 / JCM 6297 / CCUG 15421 / P 36-108)</name>
    <dbReference type="NCBI Taxonomy" id="693979"/>
    <lineage>
        <taxon>Bacteria</taxon>
        <taxon>Pseudomonadati</taxon>
        <taxon>Bacteroidota</taxon>
        <taxon>Bacteroidia</taxon>
        <taxon>Bacteroidales</taxon>
        <taxon>Bacteroidaceae</taxon>
        <taxon>Bacteroides</taxon>
    </lineage>
</organism>
<dbReference type="EMBL" id="CP002352">
    <property type="protein sequence ID" value="ADV43021.1"/>
    <property type="molecule type" value="Genomic_DNA"/>
</dbReference>
<keyword evidence="1" id="KW-0732">Signal</keyword>
<dbReference type="PROSITE" id="PS51257">
    <property type="entry name" value="PROKAR_LIPOPROTEIN"/>
    <property type="match status" value="1"/>
</dbReference>
<dbReference type="PROSITE" id="PS51412">
    <property type="entry name" value="MACPF_2"/>
    <property type="match status" value="1"/>
</dbReference>
<dbReference type="KEGG" id="bhl:Bache_1010"/>
<dbReference type="Pfam" id="PF01823">
    <property type="entry name" value="MACPF"/>
    <property type="match status" value="1"/>
</dbReference>
<name>E6SR77_BACT6</name>
<dbReference type="HOGENOM" id="CLU_354013_0_0_10"/>
<accession>E6SR77</accession>
<dbReference type="InterPro" id="IPR020864">
    <property type="entry name" value="MACPF"/>
</dbReference>
<evidence type="ECO:0000256" key="1">
    <source>
        <dbReference type="SAM" id="SignalP"/>
    </source>
</evidence>
<dbReference type="RefSeq" id="WP_013546634.1">
    <property type="nucleotide sequence ID" value="NC_014933.1"/>
</dbReference>
<keyword evidence="4" id="KW-1185">Reference proteome</keyword>
<gene>
    <name evidence="3" type="ordered locus">Bache_1010</name>
</gene>
<protein>
    <submittedName>
        <fullName evidence="3">Membrane attack complex component/perforin (MACPF) domain protein</fullName>
    </submittedName>
</protein>
<reference evidence="3 4" key="2">
    <citation type="journal article" date="2011" name="Stand. Genomic Sci.">
        <title>Complete genome sequence of Bacteroides helcogenes type strain (P 36-108).</title>
        <authorList>
            <person name="Pati A."/>
            <person name="Gronow S."/>
            <person name="Zeytun A."/>
            <person name="Lapidus A."/>
            <person name="Nolan M."/>
            <person name="Hammon N."/>
            <person name="Deshpande S."/>
            <person name="Cheng J.F."/>
            <person name="Tapia R."/>
            <person name="Han C."/>
            <person name="Goodwin L."/>
            <person name="Pitluck S."/>
            <person name="Liolios K."/>
            <person name="Pagani I."/>
            <person name="Ivanova N."/>
            <person name="Mavromatis K."/>
            <person name="Chen A."/>
            <person name="Palaniappan K."/>
            <person name="Land M."/>
            <person name="Hauser L."/>
            <person name="Chang Y.J."/>
            <person name="Jeffries C.D."/>
            <person name="Detter J.C."/>
            <person name="Brambilla E."/>
            <person name="Rohde M."/>
            <person name="Goker M."/>
            <person name="Woyke T."/>
            <person name="Bristow J."/>
            <person name="Eisen J.A."/>
            <person name="Markowitz V."/>
            <person name="Hugenholtz P."/>
            <person name="Kyrpides N.C."/>
            <person name="Klenk H.P."/>
            <person name="Lucas S."/>
        </authorList>
    </citation>
    <scope>NUCLEOTIDE SEQUENCE [LARGE SCALE GENOMIC DNA]</scope>
    <source>
        <strain evidence="4">ATCC 35417 / DSM 20613 / JCM 6297 / CCUG 15421 / P 36-108</strain>
    </source>
</reference>
<reference key="1">
    <citation type="submission" date="2010-11" db="EMBL/GenBank/DDBJ databases">
        <title>The complete genome of Bacteroides helcogenes P 36-108.</title>
        <authorList>
            <consortium name="US DOE Joint Genome Institute (JGI-PGF)"/>
            <person name="Lucas S."/>
            <person name="Copeland A."/>
            <person name="Lapidus A."/>
            <person name="Bruce D."/>
            <person name="Goodwin L."/>
            <person name="Pitluck S."/>
            <person name="Kyrpides N."/>
            <person name="Mavromatis K."/>
            <person name="Ivanova N."/>
            <person name="Zeytun A."/>
            <person name="Brettin T."/>
            <person name="Detter J.C."/>
            <person name="Tapia R."/>
            <person name="Han C."/>
            <person name="Land M."/>
            <person name="Hauser L."/>
            <person name="Markowitz V."/>
            <person name="Cheng J.-F."/>
            <person name="Hugenholtz P."/>
            <person name="Woyke T."/>
            <person name="Wu D."/>
            <person name="Gronow S."/>
            <person name="Wellnitz S."/>
            <person name="Brambilla E."/>
            <person name="Klenk H.-P."/>
            <person name="Eisen J.A."/>
        </authorList>
    </citation>
    <scope>NUCLEOTIDE SEQUENCE</scope>
    <source>
        <strain>P 36-108</strain>
    </source>
</reference>
<dbReference type="SMART" id="SM00457">
    <property type="entry name" value="MACPF"/>
    <property type="match status" value="1"/>
</dbReference>